<dbReference type="AlphaFoldDB" id="A0A839TUH1"/>
<dbReference type="PROSITE" id="PS50977">
    <property type="entry name" value="HTH_TETR_2"/>
    <property type="match status" value="1"/>
</dbReference>
<accession>A0A839TUH1</accession>
<dbReference type="Proteomes" id="UP000517523">
    <property type="component" value="Unassembled WGS sequence"/>
</dbReference>
<evidence type="ECO:0000313" key="5">
    <source>
        <dbReference type="Proteomes" id="UP000517523"/>
    </source>
</evidence>
<gene>
    <name evidence="4" type="ORF">FHS19_003743</name>
</gene>
<dbReference type="PANTHER" id="PTHR30055:SF226">
    <property type="entry name" value="HTH-TYPE TRANSCRIPTIONAL REGULATOR PKSA"/>
    <property type="match status" value="1"/>
</dbReference>
<evidence type="ECO:0000313" key="4">
    <source>
        <dbReference type="EMBL" id="MBB3129068.1"/>
    </source>
</evidence>
<feature type="DNA-binding region" description="H-T-H motif" evidence="2">
    <location>
        <begin position="31"/>
        <end position="50"/>
    </location>
</feature>
<comment type="caution">
    <text evidence="4">The sequence shown here is derived from an EMBL/GenBank/DDBJ whole genome shotgun (WGS) entry which is preliminary data.</text>
</comment>
<dbReference type="Pfam" id="PF00440">
    <property type="entry name" value="TetR_N"/>
    <property type="match status" value="1"/>
</dbReference>
<name>A0A839TUH1_9BACL</name>
<dbReference type="InterPro" id="IPR009057">
    <property type="entry name" value="Homeodomain-like_sf"/>
</dbReference>
<dbReference type="SUPFAM" id="SSF46689">
    <property type="entry name" value="Homeodomain-like"/>
    <property type="match status" value="1"/>
</dbReference>
<dbReference type="InterPro" id="IPR023772">
    <property type="entry name" value="DNA-bd_HTH_TetR-type_CS"/>
</dbReference>
<protein>
    <submittedName>
        <fullName evidence="4">AcrR family transcriptional regulator</fullName>
    </submittedName>
</protein>
<evidence type="ECO:0000259" key="3">
    <source>
        <dbReference type="PROSITE" id="PS50977"/>
    </source>
</evidence>
<feature type="domain" description="HTH tetR-type" evidence="3">
    <location>
        <begin position="8"/>
        <end position="68"/>
    </location>
</feature>
<dbReference type="EMBL" id="JACHXJ010000003">
    <property type="protein sequence ID" value="MBB3129068.1"/>
    <property type="molecule type" value="Genomic_DNA"/>
</dbReference>
<dbReference type="GO" id="GO:0000976">
    <property type="term" value="F:transcription cis-regulatory region binding"/>
    <property type="evidence" value="ECO:0007669"/>
    <property type="project" value="TreeGrafter"/>
</dbReference>
<dbReference type="RefSeq" id="WP_183583305.1">
    <property type="nucleotide sequence ID" value="NZ_JACHXJ010000003.1"/>
</dbReference>
<dbReference type="PROSITE" id="PS01081">
    <property type="entry name" value="HTH_TETR_1"/>
    <property type="match status" value="1"/>
</dbReference>
<dbReference type="PANTHER" id="PTHR30055">
    <property type="entry name" value="HTH-TYPE TRANSCRIPTIONAL REGULATOR RUTR"/>
    <property type="match status" value="1"/>
</dbReference>
<reference evidence="4 5" key="1">
    <citation type="submission" date="2020-08" db="EMBL/GenBank/DDBJ databases">
        <title>Genomic Encyclopedia of Type Strains, Phase III (KMG-III): the genomes of soil and plant-associated and newly described type strains.</title>
        <authorList>
            <person name="Whitman W."/>
        </authorList>
    </citation>
    <scope>NUCLEOTIDE SEQUENCE [LARGE SCALE GENOMIC DNA]</scope>
    <source>
        <strain evidence="4 5">CECT 5831</strain>
    </source>
</reference>
<organism evidence="4 5">
    <name type="scientific">Paenibacillus rhizosphaerae</name>
    <dbReference type="NCBI Taxonomy" id="297318"/>
    <lineage>
        <taxon>Bacteria</taxon>
        <taxon>Bacillati</taxon>
        <taxon>Bacillota</taxon>
        <taxon>Bacilli</taxon>
        <taxon>Bacillales</taxon>
        <taxon>Paenibacillaceae</taxon>
        <taxon>Paenibacillus</taxon>
    </lineage>
</organism>
<dbReference type="GO" id="GO:0003700">
    <property type="term" value="F:DNA-binding transcription factor activity"/>
    <property type="evidence" value="ECO:0007669"/>
    <property type="project" value="TreeGrafter"/>
</dbReference>
<evidence type="ECO:0000256" key="1">
    <source>
        <dbReference type="ARBA" id="ARBA00023125"/>
    </source>
</evidence>
<dbReference type="InterPro" id="IPR050109">
    <property type="entry name" value="HTH-type_TetR-like_transc_reg"/>
</dbReference>
<dbReference type="InterPro" id="IPR001647">
    <property type="entry name" value="HTH_TetR"/>
</dbReference>
<proteinExistence type="predicted"/>
<dbReference type="Gene3D" id="1.10.357.10">
    <property type="entry name" value="Tetracycline Repressor, domain 2"/>
    <property type="match status" value="1"/>
</dbReference>
<keyword evidence="1 2" id="KW-0238">DNA-binding</keyword>
<sequence>MLRDQKKKSTREKITRYALQMFKEKGYDNVTVEEIAAACGIAKGTFFNYFPKKEHVLLYVADSYASLMDDIIARHPDGPLKQRVLRILHDLLHIYTQHEELLRLTLIETIKAEIVSGSELTNISNFKNALRRLMEDAGEQDPRQRLSDPELSSGVVVGLFFQTLITLSSKMSEDGIYGSIERQLDAVWEGIGR</sequence>
<dbReference type="PRINTS" id="PR00455">
    <property type="entry name" value="HTHTETR"/>
</dbReference>
<evidence type="ECO:0000256" key="2">
    <source>
        <dbReference type="PROSITE-ProRule" id="PRU00335"/>
    </source>
</evidence>